<dbReference type="InterPro" id="IPR000209">
    <property type="entry name" value="Peptidase_S8/S53_dom"/>
</dbReference>
<evidence type="ECO:0000256" key="1">
    <source>
        <dbReference type="ARBA" id="ARBA00011073"/>
    </source>
</evidence>
<evidence type="ECO:0000259" key="11">
    <source>
        <dbReference type="Pfam" id="PF02225"/>
    </source>
</evidence>
<dbReference type="InterPro" id="IPR036852">
    <property type="entry name" value="Peptidase_S8/S53_dom_sf"/>
</dbReference>
<feature type="chain" id="PRO_5031239376" evidence="9">
    <location>
        <begin position="21"/>
        <end position="1386"/>
    </location>
</feature>
<evidence type="ECO:0000256" key="3">
    <source>
        <dbReference type="ARBA" id="ARBA00022729"/>
    </source>
</evidence>
<dbReference type="PROSITE" id="PS51892">
    <property type="entry name" value="SUBTILASE"/>
    <property type="match status" value="1"/>
</dbReference>
<evidence type="ECO:0000256" key="5">
    <source>
        <dbReference type="ARBA" id="ARBA00022825"/>
    </source>
</evidence>
<dbReference type="Gene3D" id="3.50.30.30">
    <property type="match status" value="1"/>
</dbReference>
<proteinExistence type="inferred from homology"/>
<evidence type="ECO:0000259" key="12">
    <source>
        <dbReference type="Pfam" id="PF05922"/>
    </source>
</evidence>
<feature type="signal peptide" evidence="9">
    <location>
        <begin position="1"/>
        <end position="20"/>
    </location>
</feature>
<protein>
    <submittedName>
        <fullName evidence="13">Subtilisin family serine protease</fullName>
    </submittedName>
</protein>
<comment type="caution">
    <text evidence="13">The sequence shown here is derived from an EMBL/GenBank/DDBJ whole genome shotgun (WGS) entry which is preliminary data.</text>
</comment>
<reference evidence="13 14" key="1">
    <citation type="submission" date="2020-08" db="EMBL/GenBank/DDBJ databases">
        <title>Genomic Encyclopedia of Type Strains, Phase IV (KMG-IV): sequencing the most valuable type-strain genomes for metagenomic binning, comparative biology and taxonomic classification.</title>
        <authorList>
            <person name="Goeker M."/>
        </authorList>
    </citation>
    <scope>NUCLEOTIDE SEQUENCE [LARGE SCALE GENOMIC DNA]</scope>
    <source>
        <strain evidence="13 14">DSM 24163</strain>
    </source>
</reference>
<comment type="similarity">
    <text evidence="1 7 8">Belongs to the peptidase S8 family.</text>
</comment>
<dbReference type="Gene3D" id="2.60.120.380">
    <property type="match status" value="1"/>
</dbReference>
<dbReference type="Pfam" id="PF02225">
    <property type="entry name" value="PA"/>
    <property type="match status" value="1"/>
</dbReference>
<dbReference type="SUPFAM" id="SSF52743">
    <property type="entry name" value="Subtilisin-like"/>
    <property type="match status" value="1"/>
</dbReference>
<keyword evidence="5 7" id="KW-0720">Serine protease</keyword>
<dbReference type="PROSITE" id="PS00137">
    <property type="entry name" value="SUBTILASE_HIS"/>
    <property type="match status" value="1"/>
</dbReference>
<evidence type="ECO:0000256" key="2">
    <source>
        <dbReference type="ARBA" id="ARBA00022670"/>
    </source>
</evidence>
<feature type="active site" description="Charge relay system" evidence="6 7">
    <location>
        <position position="599"/>
    </location>
</feature>
<dbReference type="EMBL" id="JACHHP010000003">
    <property type="protein sequence ID" value="MBB5208331.1"/>
    <property type="molecule type" value="Genomic_DNA"/>
</dbReference>
<dbReference type="InterPro" id="IPR023828">
    <property type="entry name" value="Peptidase_S8_Ser-AS"/>
</dbReference>
<feature type="active site" description="Charge relay system" evidence="6 7">
    <location>
        <position position="264"/>
    </location>
</feature>
<dbReference type="CDD" id="cd02120">
    <property type="entry name" value="PA_subtilisin_like"/>
    <property type="match status" value="1"/>
</dbReference>
<evidence type="ECO:0000256" key="4">
    <source>
        <dbReference type="ARBA" id="ARBA00022801"/>
    </source>
</evidence>
<evidence type="ECO:0000313" key="14">
    <source>
        <dbReference type="Proteomes" id="UP000521199"/>
    </source>
</evidence>
<gene>
    <name evidence="13" type="ORF">HNQ52_001873</name>
</gene>
<dbReference type="InterPro" id="IPR045051">
    <property type="entry name" value="SBT"/>
</dbReference>
<dbReference type="GO" id="GO:0006508">
    <property type="term" value="P:proteolysis"/>
    <property type="evidence" value="ECO:0007669"/>
    <property type="project" value="UniProtKB-KW"/>
</dbReference>
<keyword evidence="3 9" id="KW-0732">Signal</keyword>
<evidence type="ECO:0000256" key="8">
    <source>
        <dbReference type="RuleBase" id="RU003355"/>
    </source>
</evidence>
<dbReference type="Pfam" id="PF05922">
    <property type="entry name" value="Inhibitor_I9"/>
    <property type="match status" value="1"/>
</dbReference>
<evidence type="ECO:0000259" key="10">
    <source>
        <dbReference type="Pfam" id="PF00082"/>
    </source>
</evidence>
<dbReference type="GO" id="GO:0004252">
    <property type="term" value="F:serine-type endopeptidase activity"/>
    <property type="evidence" value="ECO:0007669"/>
    <property type="project" value="UniProtKB-UniRule"/>
</dbReference>
<dbReference type="Gene3D" id="3.40.50.200">
    <property type="entry name" value="Peptidase S8/S53 domain"/>
    <property type="match status" value="1"/>
</dbReference>
<evidence type="ECO:0000256" key="9">
    <source>
        <dbReference type="SAM" id="SignalP"/>
    </source>
</evidence>
<dbReference type="PRINTS" id="PR00723">
    <property type="entry name" value="SUBTILISIN"/>
</dbReference>
<keyword evidence="4 7" id="KW-0378">Hydrolase</keyword>
<evidence type="ECO:0000256" key="6">
    <source>
        <dbReference type="PIRSR" id="PIRSR615500-1"/>
    </source>
</evidence>
<dbReference type="RefSeq" id="WP_183960867.1">
    <property type="nucleotide sequence ID" value="NZ_JACHHP010000003.1"/>
</dbReference>
<organism evidence="13 14">
    <name type="scientific">Chiayiivirga flava</name>
    <dbReference type="NCBI Taxonomy" id="659595"/>
    <lineage>
        <taxon>Bacteria</taxon>
        <taxon>Pseudomonadati</taxon>
        <taxon>Pseudomonadota</taxon>
        <taxon>Gammaproteobacteria</taxon>
        <taxon>Lysobacterales</taxon>
        <taxon>Lysobacteraceae</taxon>
        <taxon>Chiayiivirga</taxon>
    </lineage>
</organism>
<dbReference type="InterPro" id="IPR010259">
    <property type="entry name" value="S8pro/Inhibitor_I9"/>
</dbReference>
<feature type="domain" description="Peptidase S8/S53" evidence="10">
    <location>
        <begin position="180"/>
        <end position="637"/>
    </location>
</feature>
<keyword evidence="14" id="KW-1185">Reference proteome</keyword>
<name>A0A7W8D5L2_9GAMM</name>
<dbReference type="InterPro" id="IPR022398">
    <property type="entry name" value="Peptidase_S8_His-AS"/>
</dbReference>
<dbReference type="PROSITE" id="PS00136">
    <property type="entry name" value="SUBTILASE_ASP"/>
    <property type="match status" value="1"/>
</dbReference>
<dbReference type="InterPro" id="IPR003137">
    <property type="entry name" value="PA_domain"/>
</dbReference>
<sequence length="1386" mass="141684">MRSTPLAVALLLALAGGASAATDPQALPHAAKTDAAQVRSLYIVRFDEPPVAAFRGDADRFPKLAGLKATSPAVTGERKLDMNSAATKAYRGALTQLRETRLASAAVAFGRPLEPLFVYDVALNGVALELTAAEAAALTRHEGVAAVEKERVHRMHTDAGPRWIGADAIWTAAAPEGNRGEGVIVGVIDSGINRTHPSFAGTGPNDGFVHANPAGAFLGQCATNAALCNGKLVGIHDFTVCTGVHNSSECDDREANDGSDVDGHGSHVAGTAVGNTLTASFDLGSGATTRTLSGVAPHANLATYKACEEEETCRGTWLVAAVNQATADGVDVINYSIGGAPYSPWDDGIALAMLAAREAGITVVTSAGNDGPGPETVSSSGNAPWVLAVANATHDRIIANRLESLSGGATPPPSGGVLVGAGATAGVGPVPIVYAGNFGSALCATGDRVDDLPPSTATNPWATPVFSGQIVVCDRGIYARTIKGLNVKNAGGAGMVLVNGAADGELVVADEHELPATHLGFTAGTALKTWLASGTGHSGRLGGATIASLPSNGNVLNVSSSRGPVEPFGLMKPNLTAPGTDIVAAAGSGNDFAFLSGTSMASPHVAGAAALLRGAHPSWGPDEITTALTTTARPVVKDYDGSPAGIFDQGAGVVDLALALDSGLSFPVTRAQFLSADIGNMSVSTELNLPSLVDPLCVETCTFTRTVKALAAGTWRAAASLPGATVSVSPSEFTLAANATQLVSVTVDVPVARLGDTLEGGVTFTRDGGGASAARLPLAVVVSPGVAPSLVQIDSAGESGFEDIAVSELVGLQDARFAGTRLVAPTRATLTLRQDTTSDDPYNGFLPIDAGEKWILLTVQEDGPARVLADVTSATADDIDLYVGFDANGDGYPQEEELVCRSATASATERCIDDPIQAQAGDRFWVLPQNWRVPGDTTSPITTDAVQLSAAVVSLVPHNGELVATGPGHSETNQDFDIRAAWNVPTLLPGDTRWGAVLMAAEPGQPAGAGNILIELRRAASGASSPQVLAPGATRTLSLAAGKAQDRLYIDVPPNATGLTATTAGSGEIDLYVANAGTPSSPAIAAAPARGAAAGTSIHAGAAETLTLTGAALTPGRWYVTPVNAGATPATFTLKVDLAYGSARPQPAFGPYFNPARSGAGLFLFPSGDAWGLAWYTYLQDGSPTWYLGVLTAPTANQGVWTVDLQRQAWNGEASNGTKVGQAQLAFTDATHFTFSWNLDGESGSEPMSFIDGGDCPSLDGSVAPLSGLWFSPAQSGYGYSITAYPGLESNGAYFYDDLGLPRWAIGNRVPFEGGERTMALVQQNGFCPLCTWAAPTSVEIGTLTRTYTDAANGRIAVDLELAAPATGTWSVDLPVTRVSNALTCQ</sequence>
<feature type="active site" description="Charge relay system" evidence="6 7">
    <location>
        <position position="189"/>
    </location>
</feature>
<dbReference type="InterPro" id="IPR015500">
    <property type="entry name" value="Peptidase_S8_subtilisin-rel"/>
</dbReference>
<dbReference type="PROSITE" id="PS00138">
    <property type="entry name" value="SUBTILASE_SER"/>
    <property type="match status" value="1"/>
</dbReference>
<dbReference type="InterPro" id="IPR023827">
    <property type="entry name" value="Peptidase_S8_Asp-AS"/>
</dbReference>
<dbReference type="Proteomes" id="UP000521199">
    <property type="component" value="Unassembled WGS sequence"/>
</dbReference>
<evidence type="ECO:0000313" key="13">
    <source>
        <dbReference type="EMBL" id="MBB5208331.1"/>
    </source>
</evidence>
<keyword evidence="2 7" id="KW-0645">Protease</keyword>
<evidence type="ECO:0000256" key="7">
    <source>
        <dbReference type="PROSITE-ProRule" id="PRU01240"/>
    </source>
</evidence>
<accession>A0A7W8D5L2</accession>
<feature type="domain" description="PA" evidence="11">
    <location>
        <begin position="431"/>
        <end position="527"/>
    </location>
</feature>
<feature type="domain" description="Inhibitor I9" evidence="12">
    <location>
        <begin position="116"/>
        <end position="156"/>
    </location>
</feature>
<dbReference type="PANTHER" id="PTHR10795">
    <property type="entry name" value="PROPROTEIN CONVERTASE SUBTILISIN/KEXIN"/>
    <property type="match status" value="1"/>
</dbReference>
<dbReference type="Pfam" id="PF00082">
    <property type="entry name" value="Peptidase_S8"/>
    <property type="match status" value="1"/>
</dbReference>